<reference evidence="2" key="2">
    <citation type="journal article" date="2011" name="J. Bacteriol.">
        <title>Long-chain N-acyl amino acid synthases are linked to the putative PEP-CTERM/exosortase protein-sorting system in Gram-negative bacteria.</title>
        <authorList>
            <person name="Craig J.W."/>
            <person name="Cherry M.A."/>
            <person name="Brady S.F."/>
        </authorList>
    </citation>
    <scope>NUCLEOTIDE SEQUENCE</scope>
</reference>
<proteinExistence type="predicted"/>
<reference evidence="2" key="1">
    <citation type="journal article" date="2004" name="Appl. Environ. Microbiol.">
        <title>Long-chain N-acyltyrosine synthases from environmental DNA.</title>
        <authorList>
            <person name="Brady S.F."/>
            <person name="Chao C.J."/>
            <person name="Clardy J."/>
        </authorList>
    </citation>
    <scope>NUCLEOTIDE SEQUENCE</scope>
</reference>
<organism evidence="2">
    <name type="scientific">uncultured bacterium CSLG7</name>
    <dbReference type="NCBI Taxonomy" id="1091577"/>
    <lineage>
        <taxon>Bacteria</taxon>
        <taxon>environmental samples</taxon>
    </lineage>
</organism>
<feature type="signal peptide" evidence="1">
    <location>
        <begin position="1"/>
        <end position="22"/>
    </location>
</feature>
<keyword evidence="1" id="KW-0732">Signal</keyword>
<protein>
    <submittedName>
        <fullName evidence="2">Uncharacterized protein</fullName>
    </submittedName>
</protein>
<dbReference type="EMBL" id="JF429404">
    <property type="protein sequence ID" value="AEQ20286.1"/>
    <property type="molecule type" value="Genomic_DNA"/>
</dbReference>
<accession>G4WV34</accession>
<evidence type="ECO:0000313" key="2">
    <source>
        <dbReference type="EMBL" id="AEQ20286.1"/>
    </source>
</evidence>
<feature type="chain" id="PRO_5003470717" evidence="1">
    <location>
        <begin position="23"/>
        <end position="342"/>
    </location>
</feature>
<evidence type="ECO:0000256" key="1">
    <source>
        <dbReference type="SAM" id="SignalP"/>
    </source>
</evidence>
<dbReference type="AlphaFoldDB" id="G4WV34"/>
<sequence>MSSTLRRIVFLLTFVVSSVPGANSGGKPGIAPLAHDAKAVLWRDPADIASRDLIYGSGGTVHQPREPFTFIKEDMDGSNPKFDVSDQDGVKWKVKLGAEARPEVAASRLLWAAGYFTTEDYFLEDLHVQGLPSHLHRGQDLVGPDGTLHNVRLKRSMKDQEKVGTWQWGSNPFVGTREFNGLRVMMALLNNWDLKDINNAKYETKRPAGSEEPEQIYLVSDLGASFGTTGVRVPVDTAKGNLEAYKHSKFITNRTPDYVDFGTPSSPALIETFNLPMFIHRVDLRWIGRHVPRADAKWMGQVLSQLSEEQIRDAFRAAGYSSPDVNEFAKVVEGRIAELNAL</sequence>
<name>G4WV34_9BACT</name>